<name>A0A1M5DY07_9BACT</name>
<dbReference type="PROSITE" id="PS50850">
    <property type="entry name" value="MFS"/>
    <property type="match status" value="1"/>
</dbReference>
<feature type="transmembrane region" description="Helical" evidence="5">
    <location>
        <begin position="223"/>
        <end position="244"/>
    </location>
</feature>
<accession>A0A1M5DY07</accession>
<dbReference type="InterPro" id="IPR050382">
    <property type="entry name" value="MFS_Na/Anion_cotransporter"/>
</dbReference>
<dbReference type="RefSeq" id="WP_073002845.1">
    <property type="nucleotide sequence ID" value="NZ_FQUM01000008.1"/>
</dbReference>
<reference evidence="7 8" key="1">
    <citation type="submission" date="2016-11" db="EMBL/GenBank/DDBJ databases">
        <authorList>
            <person name="Jaros S."/>
            <person name="Januszkiewicz K."/>
            <person name="Wedrychowicz H."/>
        </authorList>
    </citation>
    <scope>NUCLEOTIDE SEQUENCE [LARGE SCALE GENOMIC DNA]</scope>
    <source>
        <strain evidence="7 8">DSM 26910</strain>
    </source>
</reference>
<dbReference type="STRING" id="1484053.SAMN05444274_1085"/>
<dbReference type="InterPro" id="IPR011701">
    <property type="entry name" value="MFS"/>
</dbReference>
<feature type="transmembrane region" description="Helical" evidence="5">
    <location>
        <begin position="321"/>
        <end position="342"/>
    </location>
</feature>
<dbReference type="GO" id="GO:0016020">
    <property type="term" value="C:membrane"/>
    <property type="evidence" value="ECO:0007669"/>
    <property type="project" value="UniProtKB-SubCell"/>
</dbReference>
<gene>
    <name evidence="7" type="ORF">SAMN05444274_1085</name>
</gene>
<keyword evidence="4 5" id="KW-0472">Membrane</keyword>
<feature type="transmembrane region" description="Helical" evidence="5">
    <location>
        <begin position="297"/>
        <end position="315"/>
    </location>
</feature>
<dbReference type="CDD" id="cd17319">
    <property type="entry name" value="MFS_ExuT_GudP_like"/>
    <property type="match status" value="1"/>
</dbReference>
<organism evidence="7 8">
    <name type="scientific">Mariniphaga anaerophila</name>
    <dbReference type="NCBI Taxonomy" id="1484053"/>
    <lineage>
        <taxon>Bacteria</taxon>
        <taxon>Pseudomonadati</taxon>
        <taxon>Bacteroidota</taxon>
        <taxon>Bacteroidia</taxon>
        <taxon>Marinilabiliales</taxon>
        <taxon>Prolixibacteraceae</taxon>
        <taxon>Mariniphaga</taxon>
    </lineage>
</organism>
<dbReference type="OrthoDB" id="9815624at2"/>
<feature type="transmembrane region" description="Helical" evidence="5">
    <location>
        <begin position="48"/>
        <end position="68"/>
    </location>
</feature>
<feature type="transmembrane region" description="Helical" evidence="5">
    <location>
        <begin position="141"/>
        <end position="162"/>
    </location>
</feature>
<dbReference type="PANTHER" id="PTHR11662:SF285">
    <property type="entry name" value="HEXURONATE TRANSPORTER"/>
    <property type="match status" value="1"/>
</dbReference>
<evidence type="ECO:0000256" key="4">
    <source>
        <dbReference type="ARBA" id="ARBA00023136"/>
    </source>
</evidence>
<feature type="transmembrane region" description="Helical" evidence="5">
    <location>
        <begin position="383"/>
        <end position="401"/>
    </location>
</feature>
<dbReference type="Proteomes" id="UP000184164">
    <property type="component" value="Unassembled WGS sequence"/>
</dbReference>
<proteinExistence type="predicted"/>
<keyword evidence="8" id="KW-1185">Reference proteome</keyword>
<protein>
    <submittedName>
        <fullName evidence="7">MFS transporter, ACS family, hexuronate transporter</fullName>
    </submittedName>
</protein>
<feature type="domain" description="Major facilitator superfamily (MFS) profile" evidence="6">
    <location>
        <begin position="14"/>
        <end position="408"/>
    </location>
</feature>
<keyword evidence="3 5" id="KW-1133">Transmembrane helix</keyword>
<comment type="subcellular location">
    <subcellularLocation>
        <location evidence="1">Membrane</location>
        <topology evidence="1">Multi-pass membrane protein</topology>
    </subcellularLocation>
</comment>
<evidence type="ECO:0000313" key="7">
    <source>
        <dbReference type="EMBL" id="SHF71796.1"/>
    </source>
</evidence>
<evidence type="ECO:0000256" key="1">
    <source>
        <dbReference type="ARBA" id="ARBA00004141"/>
    </source>
</evidence>
<dbReference type="GO" id="GO:0015134">
    <property type="term" value="F:hexuronate transmembrane transporter activity"/>
    <property type="evidence" value="ECO:0007669"/>
    <property type="project" value="TreeGrafter"/>
</dbReference>
<dbReference type="AlphaFoldDB" id="A0A1M5DY07"/>
<dbReference type="PANTHER" id="PTHR11662">
    <property type="entry name" value="SOLUTE CARRIER FAMILY 17"/>
    <property type="match status" value="1"/>
</dbReference>
<dbReference type="InterPro" id="IPR020846">
    <property type="entry name" value="MFS_dom"/>
</dbReference>
<feature type="transmembrane region" description="Helical" evidence="5">
    <location>
        <begin position="168"/>
        <end position="187"/>
    </location>
</feature>
<evidence type="ECO:0000256" key="3">
    <source>
        <dbReference type="ARBA" id="ARBA00022989"/>
    </source>
</evidence>
<feature type="transmembrane region" description="Helical" evidence="5">
    <location>
        <begin position="264"/>
        <end position="285"/>
    </location>
</feature>
<evidence type="ECO:0000313" key="8">
    <source>
        <dbReference type="Proteomes" id="UP000184164"/>
    </source>
</evidence>
<sequence length="417" mass="46161">MSSFISPEKRRWFIVAIIFVITVFSYVDRQVVSILKPILKEEFSLDDAGYALIINVFTICYAVMYPISGWLVDKFGARKIMFWGVLTWSFSSIGSGLARTLFPFAIFRSLLGLAEPTTYPAQIKVVTKWFSGKLRATANSISVAGGTIGSVIAPPFIAWLVLTFTWHSAFIIPGIVGIVVALVWFFLYKEPPKGYVKDTVSGDSVSENSPAFSWGKLWTRKSLWGIVLIRFITDPVWYFILFWLPGFLMEESGLSLSQLGMVGWIPFLAASLGGIASSAWSDWMVRRGKPALRSRKVMLSYVAFLAPVILLPDSWGVAVTIIKFSVLAAVALSWIYTESVLIAETFPINNVASVLGIAGGFGAAGAVIFNYLIGHFMTSVGTGWIFMVMAVLHPLTLFILWKMIRPEIPKETAIAKQ</sequence>
<evidence type="ECO:0000256" key="2">
    <source>
        <dbReference type="ARBA" id="ARBA00022692"/>
    </source>
</evidence>
<feature type="transmembrane region" description="Helical" evidence="5">
    <location>
        <begin position="354"/>
        <end position="377"/>
    </location>
</feature>
<dbReference type="Pfam" id="PF07690">
    <property type="entry name" value="MFS_1"/>
    <property type="match status" value="1"/>
</dbReference>
<evidence type="ECO:0000259" key="6">
    <source>
        <dbReference type="PROSITE" id="PS50850"/>
    </source>
</evidence>
<evidence type="ECO:0000256" key="5">
    <source>
        <dbReference type="SAM" id="Phobius"/>
    </source>
</evidence>
<dbReference type="Gene3D" id="1.20.1250.20">
    <property type="entry name" value="MFS general substrate transporter like domains"/>
    <property type="match status" value="2"/>
</dbReference>
<dbReference type="EMBL" id="FQUM01000008">
    <property type="protein sequence ID" value="SHF71796.1"/>
    <property type="molecule type" value="Genomic_DNA"/>
</dbReference>
<dbReference type="InterPro" id="IPR036259">
    <property type="entry name" value="MFS_trans_sf"/>
</dbReference>
<feature type="transmembrane region" description="Helical" evidence="5">
    <location>
        <begin position="12"/>
        <end position="27"/>
    </location>
</feature>
<keyword evidence="2 5" id="KW-0812">Transmembrane</keyword>
<dbReference type="SUPFAM" id="SSF103473">
    <property type="entry name" value="MFS general substrate transporter"/>
    <property type="match status" value="1"/>
</dbReference>